<dbReference type="SUPFAM" id="SSF51569">
    <property type="entry name" value="Aldolase"/>
    <property type="match status" value="1"/>
</dbReference>
<name>A0A5S9M8R6_BACIA</name>
<feature type="domain" description="Pyruvate carboxyltransferase" evidence="1">
    <location>
        <begin position="7"/>
        <end position="45"/>
    </location>
</feature>
<accession>A0A5S9M8R6</accession>
<dbReference type="InterPro" id="IPR000891">
    <property type="entry name" value="PYR_CT"/>
</dbReference>
<evidence type="ECO:0000259" key="1">
    <source>
        <dbReference type="PROSITE" id="PS50991"/>
    </source>
</evidence>
<reference evidence="2 3" key="1">
    <citation type="submission" date="2019-12" db="EMBL/GenBank/DDBJ databases">
        <title>Full genome sequence of a Bacillus safensis strain isolated from commercially available natto in Indonesia.</title>
        <authorList>
            <person name="Yoshida M."/>
            <person name="Uomi M."/>
            <person name="Waturangi D."/>
            <person name="Ekaputri J.J."/>
            <person name="Setiamarga D.H.E."/>
        </authorList>
    </citation>
    <scope>NUCLEOTIDE SEQUENCE [LARGE SCALE GENOMIC DNA]</scope>
    <source>
        <strain evidence="2 3">IDN1</strain>
    </source>
</reference>
<dbReference type="EMBL" id="AP021906">
    <property type="protein sequence ID" value="BBP89897.1"/>
    <property type="molecule type" value="Genomic_DNA"/>
</dbReference>
<dbReference type="InterPro" id="IPR013785">
    <property type="entry name" value="Aldolase_TIM"/>
</dbReference>
<dbReference type="AlphaFoldDB" id="A0A5S9M8R6"/>
<dbReference type="Proteomes" id="UP000464658">
    <property type="component" value="Chromosome"/>
</dbReference>
<gene>
    <name evidence="2" type="ORF">BsIDN1_35150</name>
</gene>
<organism evidence="2 3">
    <name type="scientific">Bacillus safensis</name>
    <dbReference type="NCBI Taxonomy" id="561879"/>
    <lineage>
        <taxon>Bacteria</taxon>
        <taxon>Bacillati</taxon>
        <taxon>Bacillota</taxon>
        <taxon>Bacilli</taxon>
        <taxon>Bacillales</taxon>
        <taxon>Bacillaceae</taxon>
        <taxon>Bacillus</taxon>
    </lineage>
</organism>
<proteinExistence type="predicted"/>
<dbReference type="Gene3D" id="3.20.20.70">
    <property type="entry name" value="Aldolase class I"/>
    <property type="match status" value="1"/>
</dbReference>
<protein>
    <recommendedName>
        <fullName evidence="1">Pyruvate carboxyltransferase domain-containing protein</fullName>
    </recommendedName>
</protein>
<dbReference type="GO" id="GO:0003824">
    <property type="term" value="F:catalytic activity"/>
    <property type="evidence" value="ECO:0007669"/>
    <property type="project" value="InterPro"/>
</dbReference>
<evidence type="ECO:0000313" key="3">
    <source>
        <dbReference type="Proteomes" id="UP000464658"/>
    </source>
</evidence>
<evidence type="ECO:0000313" key="2">
    <source>
        <dbReference type="EMBL" id="BBP89897.1"/>
    </source>
</evidence>
<dbReference type="PROSITE" id="PS50991">
    <property type="entry name" value="PYR_CT"/>
    <property type="match status" value="1"/>
</dbReference>
<sequence>MALPKSVLIREVGPRDGLQNESVWLDTGEKRTWIDLLAAAQLPLY</sequence>